<gene>
    <name evidence="2" type="ORF">IV56_GL002098</name>
</gene>
<dbReference type="Gene3D" id="2.40.50.230">
    <property type="entry name" value="Gp5 N-terminal domain"/>
    <property type="match status" value="1"/>
</dbReference>
<keyword evidence="3" id="KW-1185">Reference proteome</keyword>
<dbReference type="Proteomes" id="UP000050969">
    <property type="component" value="Unassembled WGS sequence"/>
</dbReference>
<dbReference type="RefSeq" id="WP_056993206.1">
    <property type="nucleotide sequence ID" value="NZ_JQCE01000058.1"/>
</dbReference>
<evidence type="ECO:0000313" key="3">
    <source>
        <dbReference type="Proteomes" id="UP000050969"/>
    </source>
</evidence>
<organism evidence="2 3">
    <name type="scientific">Lacticaseibacillus saniviri JCM 17471 = DSM 24301</name>
    <dbReference type="NCBI Taxonomy" id="1293598"/>
    <lineage>
        <taxon>Bacteria</taxon>
        <taxon>Bacillati</taxon>
        <taxon>Bacillota</taxon>
        <taxon>Bacilli</taxon>
        <taxon>Lactobacillales</taxon>
        <taxon>Lactobacillaceae</taxon>
        <taxon>Lacticaseibacillus</taxon>
    </lineage>
</organism>
<reference evidence="2 3" key="1">
    <citation type="journal article" date="2015" name="Genome Announc.">
        <title>Expanding the biotechnology potential of lactobacilli through comparative genomics of 213 strains and associated genera.</title>
        <authorList>
            <person name="Sun Z."/>
            <person name="Harris H.M."/>
            <person name="McCann A."/>
            <person name="Guo C."/>
            <person name="Argimon S."/>
            <person name="Zhang W."/>
            <person name="Yang X."/>
            <person name="Jeffery I.B."/>
            <person name="Cooney J.C."/>
            <person name="Kagawa T.F."/>
            <person name="Liu W."/>
            <person name="Song Y."/>
            <person name="Salvetti E."/>
            <person name="Wrobel A."/>
            <person name="Rasinkangas P."/>
            <person name="Parkhill J."/>
            <person name="Rea M.C."/>
            <person name="O'Sullivan O."/>
            <person name="Ritari J."/>
            <person name="Douillard F.P."/>
            <person name="Paul Ross R."/>
            <person name="Yang R."/>
            <person name="Briner A.E."/>
            <person name="Felis G.E."/>
            <person name="de Vos W.M."/>
            <person name="Barrangou R."/>
            <person name="Klaenhammer T.R."/>
            <person name="Caufield P.W."/>
            <person name="Cui Y."/>
            <person name="Zhang H."/>
            <person name="O'Toole P.W."/>
        </authorList>
    </citation>
    <scope>NUCLEOTIDE SEQUENCE [LARGE SCALE GENOMIC DNA]</scope>
    <source>
        <strain evidence="2 3">DSM 24301</strain>
    </source>
</reference>
<protein>
    <recommendedName>
        <fullName evidence="1">Phage protein Gp138 N-terminal domain-containing protein</fullName>
    </recommendedName>
</protein>
<accession>A0A0R2MWE6</accession>
<feature type="domain" description="Phage protein Gp138 N-terminal" evidence="1">
    <location>
        <begin position="29"/>
        <end position="124"/>
    </location>
</feature>
<dbReference type="Pfam" id="PF18352">
    <property type="entry name" value="Gp138_N"/>
    <property type="match status" value="1"/>
</dbReference>
<dbReference type="InterPro" id="IPR041599">
    <property type="entry name" value="Gp138_N"/>
</dbReference>
<dbReference type="STRING" id="1293598.IV56_GL002098"/>
<dbReference type="InterPro" id="IPR037026">
    <property type="entry name" value="Vgr_OB-fold_dom_sf"/>
</dbReference>
<dbReference type="PATRIC" id="fig|1293598.4.peg.2189"/>
<sequence>MSTNRDNDIKFFREFATQLAISINVAQLGRVVSVSADKKKADIQPMALNQSGSKRGMLLNVAVARHLQQKIRLEGESSYLDQIKKGDVAIVVFLDRSVENWGGGNSDFTLGSLRMHNVNDAVVVGVL</sequence>
<proteinExistence type="predicted"/>
<comment type="caution">
    <text evidence="2">The sequence shown here is derived from an EMBL/GenBank/DDBJ whole genome shotgun (WGS) entry which is preliminary data.</text>
</comment>
<evidence type="ECO:0000259" key="1">
    <source>
        <dbReference type="Pfam" id="PF18352"/>
    </source>
</evidence>
<evidence type="ECO:0000313" key="2">
    <source>
        <dbReference type="EMBL" id="KRO15907.1"/>
    </source>
</evidence>
<dbReference type="EMBL" id="JQCE01000058">
    <property type="protein sequence ID" value="KRO15907.1"/>
    <property type="molecule type" value="Genomic_DNA"/>
</dbReference>
<name>A0A0R2MWE6_9LACO</name>
<dbReference type="AlphaFoldDB" id="A0A0R2MWE6"/>